<organism evidence="2 3">
    <name type="scientific">Candidatus Harrisonbacteria bacterium CG10_big_fil_rev_8_21_14_0_10_45_28</name>
    <dbReference type="NCBI Taxonomy" id="1974586"/>
    <lineage>
        <taxon>Bacteria</taxon>
        <taxon>Candidatus Harrisoniibacteriota</taxon>
    </lineage>
</organism>
<dbReference type="InterPro" id="IPR012902">
    <property type="entry name" value="N_methyl_site"/>
</dbReference>
<protein>
    <recommendedName>
        <fullName evidence="4">Type II secretion system protein GspG C-terminal domain-containing protein</fullName>
    </recommendedName>
</protein>
<accession>A0A2H0UMS8</accession>
<keyword evidence="1" id="KW-1133">Transmembrane helix</keyword>
<reference evidence="3" key="1">
    <citation type="submission" date="2017-09" db="EMBL/GenBank/DDBJ databases">
        <title>Depth-based differentiation of microbial function through sediment-hosted aquifers and enrichment of novel symbionts in the deep terrestrial subsurface.</title>
        <authorList>
            <person name="Probst A.J."/>
            <person name="Ladd B."/>
            <person name="Jarett J.K."/>
            <person name="Geller-Mcgrath D.E."/>
            <person name="Sieber C.M.K."/>
            <person name="Emerson J.B."/>
            <person name="Anantharaman K."/>
            <person name="Thomas B.C."/>
            <person name="Malmstrom R."/>
            <person name="Stieglmeier M."/>
            <person name="Klingl A."/>
            <person name="Woyke T."/>
            <person name="Ryan C.M."/>
            <person name="Banfield J.F."/>
        </authorList>
    </citation>
    <scope>NUCLEOTIDE SEQUENCE [LARGE SCALE GENOMIC DNA]</scope>
</reference>
<dbReference type="Proteomes" id="UP000230903">
    <property type="component" value="Unassembled WGS sequence"/>
</dbReference>
<dbReference type="PROSITE" id="PS00409">
    <property type="entry name" value="PROKAR_NTER_METHYL"/>
    <property type="match status" value="1"/>
</dbReference>
<proteinExistence type="predicted"/>
<dbReference type="SUPFAM" id="SSF54523">
    <property type="entry name" value="Pili subunits"/>
    <property type="match status" value="1"/>
</dbReference>
<name>A0A2H0UMS8_9BACT</name>
<dbReference type="NCBIfam" id="TIGR02532">
    <property type="entry name" value="IV_pilin_GFxxxE"/>
    <property type="match status" value="1"/>
</dbReference>
<evidence type="ECO:0000313" key="2">
    <source>
        <dbReference type="EMBL" id="PIR87700.1"/>
    </source>
</evidence>
<keyword evidence="1" id="KW-0472">Membrane</keyword>
<dbReference type="Pfam" id="PF07963">
    <property type="entry name" value="N_methyl"/>
    <property type="match status" value="1"/>
</dbReference>
<gene>
    <name evidence="2" type="ORF">COU10_03150</name>
</gene>
<dbReference type="InterPro" id="IPR045584">
    <property type="entry name" value="Pilin-like"/>
</dbReference>
<dbReference type="EMBL" id="PFBC01000051">
    <property type="protein sequence ID" value="PIR87700.1"/>
    <property type="molecule type" value="Genomic_DNA"/>
</dbReference>
<evidence type="ECO:0008006" key="4">
    <source>
        <dbReference type="Google" id="ProtNLM"/>
    </source>
</evidence>
<keyword evidence="1" id="KW-0812">Transmembrane</keyword>
<dbReference type="AlphaFoldDB" id="A0A2H0UMS8"/>
<evidence type="ECO:0000256" key="1">
    <source>
        <dbReference type="SAM" id="Phobius"/>
    </source>
</evidence>
<dbReference type="Gene3D" id="3.30.700.10">
    <property type="entry name" value="Glycoprotein, Type 4 Pilin"/>
    <property type="match status" value="1"/>
</dbReference>
<evidence type="ECO:0000313" key="3">
    <source>
        <dbReference type="Proteomes" id="UP000230903"/>
    </source>
</evidence>
<feature type="transmembrane region" description="Helical" evidence="1">
    <location>
        <begin position="20"/>
        <end position="43"/>
    </location>
</feature>
<sequence>MTLRKIIPWETKGFTLIELLVTIGILAVLATVVVLVLNPAELFRQARDSRRLQDLGSINGAINLYLAFSSNPDLDGTQSNCNAAGGLGSAACTCSLVFWASAPNAEEQFAAVPVWAYVTPSTNAAVNGTGWIPMEFSTLIEFGGSPLSSLPVDPTNSVAGTARNELVYKYRCNNAGGVVEYELNANMESVKYSGVEVDDGGSYTDVYEIGNKLNI</sequence>
<comment type="caution">
    <text evidence="2">The sequence shown here is derived from an EMBL/GenBank/DDBJ whole genome shotgun (WGS) entry which is preliminary data.</text>
</comment>